<name>A0A517L0J7_9PEZI</name>
<proteinExistence type="predicted"/>
<feature type="compositionally biased region" description="Low complexity" evidence="1">
    <location>
        <begin position="225"/>
        <end position="238"/>
    </location>
</feature>
<evidence type="ECO:0000256" key="2">
    <source>
        <dbReference type="SAM" id="SignalP"/>
    </source>
</evidence>
<evidence type="ECO:0000313" key="4">
    <source>
        <dbReference type="Proteomes" id="UP000316270"/>
    </source>
</evidence>
<reference evidence="3 4" key="1">
    <citation type="submission" date="2019-07" db="EMBL/GenBank/DDBJ databases">
        <title>Finished genome of Venturia effusa.</title>
        <authorList>
            <person name="Young C.A."/>
            <person name="Cox M.P."/>
            <person name="Ganley A.R.D."/>
            <person name="David W.J."/>
        </authorList>
    </citation>
    <scope>NUCLEOTIDE SEQUENCE [LARGE SCALE GENOMIC DNA]</scope>
    <source>
        <strain evidence="4">albino</strain>
    </source>
</reference>
<protein>
    <submittedName>
        <fullName evidence="3">Uncharacterized protein</fullName>
    </submittedName>
</protein>
<sequence>MPSTVFANSLLAALLLGNGAKSATVTPAPKPTCPAECTIQMQAFEHWVWQSIVLTTTYTHTVILIIDGSKTLTSTKTVAIPESEALNYAYLTNAEGTATTTVASQADETVLAYPTEFINYPAGYPVLGTFNFSGKCYTDTFITWKSQDLTSLTQPVVSTPSRGDRFGTLYTIAGTAGEWPGGWLSSRLRDTLPSDCNLAAIAPASAVQGALLLTTTSISTRSGCSTAAPSSTARSSSTLQGTTPLAVQNPSKTSVPATSALITSTAAFVGPPVVIGSTTVPVSAVTLQTAIASQTKTGSQPGTTPHLGTSSQAGSLPQAVVIGSQTVMVGNTVAVGGMTVIVTTGTDASLRIVYGTTTVMVGAATMTAGGGGGMGSYIMNGLSGPTTGSDSGSSVRSSTRTPNLQPSAAAGSKLKSGLESDGFWHSIFMVLLSFLWR</sequence>
<gene>
    <name evidence="3" type="ORF">FKW77_010493</name>
</gene>
<feature type="region of interest" description="Disordered" evidence="1">
    <location>
        <begin position="294"/>
        <end position="313"/>
    </location>
</feature>
<dbReference type="AlphaFoldDB" id="A0A517L0J7"/>
<feature type="region of interest" description="Disordered" evidence="1">
    <location>
        <begin position="381"/>
        <end position="410"/>
    </location>
</feature>
<organism evidence="3 4">
    <name type="scientific">Venturia effusa</name>
    <dbReference type="NCBI Taxonomy" id="50376"/>
    <lineage>
        <taxon>Eukaryota</taxon>
        <taxon>Fungi</taxon>
        <taxon>Dikarya</taxon>
        <taxon>Ascomycota</taxon>
        <taxon>Pezizomycotina</taxon>
        <taxon>Dothideomycetes</taxon>
        <taxon>Pleosporomycetidae</taxon>
        <taxon>Venturiales</taxon>
        <taxon>Venturiaceae</taxon>
        <taxon>Venturia</taxon>
    </lineage>
</organism>
<evidence type="ECO:0000313" key="3">
    <source>
        <dbReference type="EMBL" id="QDS69152.1"/>
    </source>
</evidence>
<keyword evidence="2" id="KW-0732">Signal</keyword>
<dbReference type="Proteomes" id="UP000316270">
    <property type="component" value="Chromosome 2"/>
</dbReference>
<dbReference type="EMBL" id="CP042186">
    <property type="protein sequence ID" value="QDS69152.1"/>
    <property type="molecule type" value="Genomic_DNA"/>
</dbReference>
<keyword evidence="4" id="KW-1185">Reference proteome</keyword>
<feature type="region of interest" description="Disordered" evidence="1">
    <location>
        <begin position="221"/>
        <end position="252"/>
    </location>
</feature>
<feature type="compositionally biased region" description="Polar residues" evidence="1">
    <location>
        <begin position="239"/>
        <end position="252"/>
    </location>
</feature>
<feature type="signal peptide" evidence="2">
    <location>
        <begin position="1"/>
        <end position="22"/>
    </location>
</feature>
<feature type="chain" id="PRO_5022235470" evidence="2">
    <location>
        <begin position="23"/>
        <end position="437"/>
    </location>
</feature>
<feature type="compositionally biased region" description="Low complexity" evidence="1">
    <location>
        <begin position="381"/>
        <end position="401"/>
    </location>
</feature>
<dbReference type="OrthoDB" id="3945824at2759"/>
<accession>A0A517L0J7</accession>
<evidence type="ECO:0000256" key="1">
    <source>
        <dbReference type="SAM" id="MobiDB-lite"/>
    </source>
</evidence>